<accession>A0A382SIR9</accession>
<sequence length="46" mass="4897">SSTLITLLTAFAPWKSCGKGLLVWPGQQVGILEVTFTSIACFPGWA</sequence>
<evidence type="ECO:0000313" key="1">
    <source>
        <dbReference type="EMBL" id="SVD09452.1"/>
    </source>
</evidence>
<dbReference type="AlphaFoldDB" id="A0A382SIR9"/>
<feature type="non-terminal residue" evidence="1">
    <location>
        <position position="1"/>
    </location>
</feature>
<gene>
    <name evidence="1" type="ORF">METZ01_LOCUS362306</name>
</gene>
<reference evidence="1" key="1">
    <citation type="submission" date="2018-05" db="EMBL/GenBank/DDBJ databases">
        <authorList>
            <person name="Lanie J.A."/>
            <person name="Ng W.-L."/>
            <person name="Kazmierczak K.M."/>
            <person name="Andrzejewski T.M."/>
            <person name="Davidsen T.M."/>
            <person name="Wayne K.J."/>
            <person name="Tettelin H."/>
            <person name="Glass J.I."/>
            <person name="Rusch D."/>
            <person name="Podicherti R."/>
            <person name="Tsui H.-C.T."/>
            <person name="Winkler M.E."/>
        </authorList>
    </citation>
    <scope>NUCLEOTIDE SEQUENCE</scope>
</reference>
<proteinExistence type="predicted"/>
<name>A0A382SIR9_9ZZZZ</name>
<organism evidence="1">
    <name type="scientific">marine metagenome</name>
    <dbReference type="NCBI Taxonomy" id="408172"/>
    <lineage>
        <taxon>unclassified sequences</taxon>
        <taxon>metagenomes</taxon>
        <taxon>ecological metagenomes</taxon>
    </lineage>
</organism>
<protein>
    <submittedName>
        <fullName evidence="1">Uncharacterized protein</fullName>
    </submittedName>
</protein>
<dbReference type="EMBL" id="UINC01129215">
    <property type="protein sequence ID" value="SVD09452.1"/>
    <property type="molecule type" value="Genomic_DNA"/>
</dbReference>